<gene>
    <name evidence="8" type="ORF">ACFOKJ_14220</name>
</gene>
<organism evidence="8 9">
    <name type="scientific">Vogesella amnigena</name>
    <dbReference type="NCBI Taxonomy" id="1507449"/>
    <lineage>
        <taxon>Bacteria</taxon>
        <taxon>Pseudomonadati</taxon>
        <taxon>Pseudomonadota</taxon>
        <taxon>Betaproteobacteria</taxon>
        <taxon>Neisseriales</taxon>
        <taxon>Chromobacteriaceae</taxon>
        <taxon>Vogesella</taxon>
    </lineage>
</organism>
<keyword evidence="3 6" id="KW-0812">Transmembrane</keyword>
<keyword evidence="4 6" id="KW-1133">Transmembrane helix</keyword>
<keyword evidence="5 6" id="KW-0472">Membrane</keyword>
<feature type="transmembrane region" description="Helical" evidence="6">
    <location>
        <begin position="305"/>
        <end position="331"/>
    </location>
</feature>
<feature type="domain" description="ABC3 transporter permease C-terminal" evidence="7">
    <location>
        <begin position="709"/>
        <end position="822"/>
    </location>
</feature>
<evidence type="ECO:0000256" key="5">
    <source>
        <dbReference type="ARBA" id="ARBA00023136"/>
    </source>
</evidence>
<feature type="transmembrane region" description="Helical" evidence="6">
    <location>
        <begin position="702"/>
        <end position="725"/>
    </location>
</feature>
<dbReference type="RefSeq" id="WP_390280751.1">
    <property type="nucleotide sequence ID" value="NZ_JBHRYH010000044.1"/>
</dbReference>
<feature type="transmembrane region" description="Helical" evidence="6">
    <location>
        <begin position="792"/>
        <end position="814"/>
    </location>
</feature>
<protein>
    <submittedName>
        <fullName evidence="8">ABC transporter permease</fullName>
    </submittedName>
</protein>
<feature type="transmembrane region" description="Helical" evidence="6">
    <location>
        <begin position="467"/>
        <end position="490"/>
    </location>
</feature>
<evidence type="ECO:0000256" key="6">
    <source>
        <dbReference type="SAM" id="Phobius"/>
    </source>
</evidence>
<name>A0ABV7TWZ1_9NEIS</name>
<feature type="transmembrane region" description="Helical" evidence="6">
    <location>
        <begin position="260"/>
        <end position="284"/>
    </location>
</feature>
<dbReference type="EMBL" id="JBHRYH010000044">
    <property type="protein sequence ID" value="MFC3627270.1"/>
    <property type="molecule type" value="Genomic_DNA"/>
</dbReference>
<dbReference type="PANTHER" id="PTHR30287">
    <property type="entry name" value="MEMBRANE COMPONENT OF PREDICTED ABC SUPERFAMILY METABOLITE UPTAKE TRANSPORTER"/>
    <property type="match status" value="1"/>
</dbReference>
<evidence type="ECO:0000313" key="8">
    <source>
        <dbReference type="EMBL" id="MFC3627270.1"/>
    </source>
</evidence>
<evidence type="ECO:0000259" key="7">
    <source>
        <dbReference type="Pfam" id="PF02687"/>
    </source>
</evidence>
<feature type="transmembrane region" description="Helical" evidence="6">
    <location>
        <begin position="351"/>
        <end position="376"/>
    </location>
</feature>
<dbReference type="InterPro" id="IPR003838">
    <property type="entry name" value="ABC3_permease_C"/>
</dbReference>
<dbReference type="PANTHER" id="PTHR30287:SF1">
    <property type="entry name" value="INNER MEMBRANE PROTEIN"/>
    <property type="match status" value="1"/>
</dbReference>
<keyword evidence="2" id="KW-1003">Cell membrane</keyword>
<comment type="caution">
    <text evidence="8">The sequence shown here is derived from an EMBL/GenBank/DDBJ whole genome shotgun (WGS) entry which is preliminary data.</text>
</comment>
<dbReference type="Proteomes" id="UP001595636">
    <property type="component" value="Unassembled WGS sequence"/>
</dbReference>
<feature type="transmembrane region" description="Helical" evidence="6">
    <location>
        <begin position="752"/>
        <end position="780"/>
    </location>
</feature>
<dbReference type="InterPro" id="IPR038766">
    <property type="entry name" value="Membrane_comp_ABC_pdt"/>
</dbReference>
<evidence type="ECO:0000256" key="1">
    <source>
        <dbReference type="ARBA" id="ARBA00004651"/>
    </source>
</evidence>
<feature type="transmembrane region" description="Helical" evidence="6">
    <location>
        <begin position="420"/>
        <end position="446"/>
    </location>
</feature>
<reference evidence="9" key="1">
    <citation type="journal article" date="2019" name="Int. J. Syst. Evol. Microbiol.">
        <title>The Global Catalogue of Microorganisms (GCM) 10K type strain sequencing project: providing services to taxonomists for standard genome sequencing and annotation.</title>
        <authorList>
            <consortium name="The Broad Institute Genomics Platform"/>
            <consortium name="The Broad Institute Genome Sequencing Center for Infectious Disease"/>
            <person name="Wu L."/>
            <person name="Ma J."/>
        </authorList>
    </citation>
    <scope>NUCLEOTIDE SEQUENCE [LARGE SCALE GENOMIC DNA]</scope>
    <source>
        <strain evidence="9">KCTC 42195</strain>
    </source>
</reference>
<keyword evidence="9" id="KW-1185">Reference proteome</keyword>
<evidence type="ECO:0000256" key="4">
    <source>
        <dbReference type="ARBA" id="ARBA00022989"/>
    </source>
</evidence>
<feature type="transmembrane region" description="Helical" evidence="6">
    <location>
        <begin position="396"/>
        <end position="414"/>
    </location>
</feature>
<evidence type="ECO:0000256" key="2">
    <source>
        <dbReference type="ARBA" id="ARBA00022475"/>
    </source>
</evidence>
<dbReference type="Pfam" id="PF02687">
    <property type="entry name" value="FtsX"/>
    <property type="match status" value="1"/>
</dbReference>
<comment type="subcellular location">
    <subcellularLocation>
        <location evidence="1">Cell membrane</location>
        <topology evidence="1">Multi-pass membrane protein</topology>
    </subcellularLocation>
</comment>
<sequence>MRRQDLELSLRMGLRLLWRELRAGELTVLLFALLVAVAAMSSVALFSDRIDSALTRQASQLLAADLVVNSRSVPPEAWQQQAAANTLRSARSASFPSMVFAREQATLVNLKAVSDGYPLRGAVQLRNRDGMREGALRPAPGEVWADARLLQKLGLQLGDELRIGQRSFRLTAEVLREPDGAVDLYNFVPRVLLNLADLPATGLVQEGSRIRYRLYLAGEPAQVQAMRGWLAPRLPAGSRLEDIEEARPEVRSALERARRFLGLSAVLSVTLAAAAVALAVRRYLNRHWQSVAMLRAFGQTGAEVATVWGSLLLWLALLGGVLGTLAGFGVQAGLIHLARQWLGEGLPPPGLLAWLSGPLSALILLAGFALPPLLALRRVPALAVLRADLPQSGYSLLAPLLALVALLGLAAWQVGDATLAVWLLGGLFGFLAVVALLSWVLVWLLGRYASGSQSGWRHGLTNLARRPLLAVLQVAALAVSLMALLTLTVVRDDLIGAWQRSLPPDAPDTFLINLQAPQRQALADLFQQRGATPPQVLPMTRARLLSINNRAVKGEDYADDRARRLVEREFNLSWRDELGRSNSVVAGQWWQPGSAAPQFSVEQGLAETLGIRLGDTLAFDIAGTRYQARVSSLRKVAWDSFQPNFFVLGPSSWLGGQTASYIASYRAPDAGFNNRLVAALPNVTVIDISVIVREVKAVIDRLALAVEAMFVLTLLAGILVLWAALTTTRDERLADAALLRALGASRRQLRSVLLAELGALGALSGLLAGIGAMAVGGMLAVKLFDLPLALNWQLPALGLAAGALLVIVAAWPLLRVIARTSPLEVLRGNA</sequence>
<evidence type="ECO:0000256" key="3">
    <source>
        <dbReference type="ARBA" id="ARBA00022692"/>
    </source>
</evidence>
<accession>A0ABV7TWZ1</accession>
<evidence type="ECO:0000313" key="9">
    <source>
        <dbReference type="Proteomes" id="UP001595636"/>
    </source>
</evidence>
<proteinExistence type="predicted"/>